<dbReference type="AlphaFoldDB" id="A0A926ZJI0"/>
<protein>
    <submittedName>
        <fullName evidence="1">Uncharacterized protein</fullName>
    </submittedName>
</protein>
<keyword evidence="2" id="KW-1185">Reference proteome</keyword>
<sequence>MSLQSKIKTTPNCAVFCRNYQQHLEDASNKNPEERITFRSYLKWTSAELAVKTHGHRKIYFALGEDSLVRYEAILELVELDPKPNTHLTNNLLEKCLPSTQNEGLWEKENGEIGVKTLYVISHCHKLPEPFPQTKLIKLSDNRPIDENFIRSYVLVYEYNSGIAYPAVE</sequence>
<gene>
    <name evidence="1" type="ORF">H6G03_17985</name>
</gene>
<dbReference type="RefSeq" id="WP_190466221.1">
    <property type="nucleotide sequence ID" value="NZ_JACJPW010000045.1"/>
</dbReference>
<evidence type="ECO:0000313" key="2">
    <source>
        <dbReference type="Proteomes" id="UP000641646"/>
    </source>
</evidence>
<name>A0A926ZJI0_9CYAN</name>
<organism evidence="1 2">
    <name type="scientific">Aerosakkonema funiforme FACHB-1375</name>
    <dbReference type="NCBI Taxonomy" id="2949571"/>
    <lineage>
        <taxon>Bacteria</taxon>
        <taxon>Bacillati</taxon>
        <taxon>Cyanobacteriota</taxon>
        <taxon>Cyanophyceae</taxon>
        <taxon>Oscillatoriophycideae</taxon>
        <taxon>Aerosakkonematales</taxon>
        <taxon>Aerosakkonemataceae</taxon>
        <taxon>Aerosakkonema</taxon>
    </lineage>
</organism>
<evidence type="ECO:0000313" key="1">
    <source>
        <dbReference type="EMBL" id="MBD2182931.1"/>
    </source>
</evidence>
<reference evidence="1" key="2">
    <citation type="submission" date="2020-08" db="EMBL/GenBank/DDBJ databases">
        <authorList>
            <person name="Chen M."/>
            <person name="Teng W."/>
            <person name="Zhao L."/>
            <person name="Hu C."/>
            <person name="Zhou Y."/>
            <person name="Han B."/>
            <person name="Song L."/>
            <person name="Shu W."/>
        </authorList>
    </citation>
    <scope>NUCLEOTIDE SEQUENCE</scope>
    <source>
        <strain evidence="1">FACHB-1375</strain>
    </source>
</reference>
<proteinExistence type="predicted"/>
<accession>A0A926ZJI0</accession>
<dbReference type="EMBL" id="JACJPW010000045">
    <property type="protein sequence ID" value="MBD2182931.1"/>
    <property type="molecule type" value="Genomic_DNA"/>
</dbReference>
<reference evidence="1" key="1">
    <citation type="journal article" date="2015" name="ISME J.">
        <title>Draft Genome Sequence of Streptomyces incarnatus NRRL8089, which Produces the Nucleoside Antibiotic Sinefungin.</title>
        <authorList>
            <person name="Oshima K."/>
            <person name="Hattori M."/>
            <person name="Shimizu H."/>
            <person name="Fukuda K."/>
            <person name="Nemoto M."/>
            <person name="Inagaki K."/>
            <person name="Tamura T."/>
        </authorList>
    </citation>
    <scope>NUCLEOTIDE SEQUENCE</scope>
    <source>
        <strain evidence="1">FACHB-1375</strain>
    </source>
</reference>
<dbReference type="Proteomes" id="UP000641646">
    <property type="component" value="Unassembled WGS sequence"/>
</dbReference>
<comment type="caution">
    <text evidence="1">The sequence shown here is derived from an EMBL/GenBank/DDBJ whole genome shotgun (WGS) entry which is preliminary data.</text>
</comment>